<dbReference type="PANTHER" id="PTHR10339:SF27">
    <property type="entry name" value="NAD(P)(+)--ARGININE ADP-RIBOSYLTRANSFERASE"/>
    <property type="match status" value="1"/>
</dbReference>
<accession>A0A3B3UMU7</accession>
<organism evidence="11 12">
    <name type="scientific">Poecilia latipinna</name>
    <name type="common">sailfin molly</name>
    <dbReference type="NCBI Taxonomy" id="48699"/>
    <lineage>
        <taxon>Eukaryota</taxon>
        <taxon>Metazoa</taxon>
        <taxon>Chordata</taxon>
        <taxon>Craniata</taxon>
        <taxon>Vertebrata</taxon>
        <taxon>Euteleostomi</taxon>
        <taxon>Actinopterygii</taxon>
        <taxon>Neopterygii</taxon>
        <taxon>Teleostei</taxon>
        <taxon>Neoteleostei</taxon>
        <taxon>Acanthomorphata</taxon>
        <taxon>Ovalentaria</taxon>
        <taxon>Atherinomorphae</taxon>
        <taxon>Cyprinodontiformes</taxon>
        <taxon>Poeciliidae</taxon>
        <taxon>Poeciliinae</taxon>
        <taxon>Poecilia</taxon>
    </lineage>
</organism>
<dbReference type="GO" id="GO:0003950">
    <property type="term" value="F:NAD+ poly-ADP-ribosyltransferase activity"/>
    <property type="evidence" value="ECO:0007669"/>
    <property type="project" value="TreeGrafter"/>
</dbReference>
<evidence type="ECO:0000256" key="9">
    <source>
        <dbReference type="ARBA" id="ARBA00047597"/>
    </source>
</evidence>
<evidence type="ECO:0000256" key="5">
    <source>
        <dbReference type="ARBA" id="ARBA00022729"/>
    </source>
</evidence>
<evidence type="ECO:0000256" key="3">
    <source>
        <dbReference type="ARBA" id="ARBA00022679"/>
    </source>
</evidence>
<keyword evidence="5" id="KW-0732">Signal</keyword>
<dbReference type="AlphaFoldDB" id="A0A3B3UMU7"/>
<dbReference type="GO" id="GO:0106274">
    <property type="term" value="F:NAD+-protein-arginine ADP-ribosyltransferase activity"/>
    <property type="evidence" value="ECO:0007669"/>
    <property type="project" value="UniProtKB-EC"/>
</dbReference>
<dbReference type="EC" id="2.4.2.31" evidence="10"/>
<evidence type="ECO:0000256" key="8">
    <source>
        <dbReference type="ARBA" id="ARBA00023157"/>
    </source>
</evidence>
<evidence type="ECO:0000256" key="10">
    <source>
        <dbReference type="RuleBase" id="RU361228"/>
    </source>
</evidence>
<dbReference type="SUPFAM" id="SSF56399">
    <property type="entry name" value="ADP-ribosylation"/>
    <property type="match status" value="1"/>
</dbReference>
<comment type="catalytic activity">
    <reaction evidence="9 10">
        <text>L-arginyl-[protein] + NAD(+) = N(omega)-(ADP-D-ribosyl)-L-arginyl-[protein] + nicotinamide + H(+)</text>
        <dbReference type="Rhea" id="RHEA:19149"/>
        <dbReference type="Rhea" id="RHEA-COMP:10532"/>
        <dbReference type="Rhea" id="RHEA-COMP:15087"/>
        <dbReference type="ChEBI" id="CHEBI:15378"/>
        <dbReference type="ChEBI" id="CHEBI:17154"/>
        <dbReference type="ChEBI" id="CHEBI:29965"/>
        <dbReference type="ChEBI" id="CHEBI:57540"/>
        <dbReference type="ChEBI" id="CHEBI:142554"/>
        <dbReference type="EC" id="2.4.2.31"/>
    </reaction>
</comment>
<evidence type="ECO:0000313" key="11">
    <source>
        <dbReference type="Ensembl" id="ENSPLAP00000014188.1"/>
    </source>
</evidence>
<evidence type="ECO:0000256" key="7">
    <source>
        <dbReference type="ARBA" id="ARBA00023027"/>
    </source>
</evidence>
<dbReference type="PANTHER" id="PTHR10339">
    <property type="entry name" value="ADP-RIBOSYLTRANSFERASE"/>
    <property type="match status" value="1"/>
</dbReference>
<dbReference type="FunFam" id="3.90.176.10:FF:000001">
    <property type="entry name" value="NAD(P)(+)--arginine ADP-ribosyltransferase"/>
    <property type="match status" value="1"/>
</dbReference>
<dbReference type="Proteomes" id="UP000261500">
    <property type="component" value="Unplaced"/>
</dbReference>
<dbReference type="Gene3D" id="3.90.176.10">
    <property type="entry name" value="Toxin ADP-ribosyltransferase, Chain A, domain 1"/>
    <property type="match status" value="1"/>
</dbReference>
<reference evidence="11" key="2">
    <citation type="submission" date="2025-09" db="UniProtKB">
        <authorList>
            <consortium name="Ensembl"/>
        </authorList>
    </citation>
    <scope>IDENTIFICATION</scope>
</reference>
<dbReference type="Ensembl" id="ENSPLAT00000022411.1">
    <property type="protein sequence ID" value="ENSPLAP00000014188.1"/>
    <property type="gene ID" value="ENSPLAG00000017807.1"/>
</dbReference>
<proteinExistence type="inferred from homology"/>
<dbReference type="InterPro" id="IPR000768">
    <property type="entry name" value="ART"/>
</dbReference>
<evidence type="ECO:0000256" key="1">
    <source>
        <dbReference type="ARBA" id="ARBA00009558"/>
    </source>
</evidence>
<name>A0A3B3UMU7_9TELE</name>
<keyword evidence="4" id="KW-0548">Nucleotidyltransferase</keyword>
<dbReference type="Pfam" id="PF01129">
    <property type="entry name" value="ART"/>
    <property type="match status" value="1"/>
</dbReference>
<keyword evidence="2 10" id="KW-0328">Glycosyltransferase</keyword>
<keyword evidence="6 10" id="KW-0521">NADP</keyword>
<dbReference type="PROSITE" id="PS51996">
    <property type="entry name" value="TR_MART"/>
    <property type="match status" value="1"/>
</dbReference>
<keyword evidence="3 10" id="KW-0808">Transferase</keyword>
<evidence type="ECO:0000256" key="2">
    <source>
        <dbReference type="ARBA" id="ARBA00022676"/>
    </source>
</evidence>
<dbReference type="PRINTS" id="PR00970">
    <property type="entry name" value="RIBTRNSFRASE"/>
</dbReference>
<evidence type="ECO:0000313" key="12">
    <source>
        <dbReference type="Proteomes" id="UP000261500"/>
    </source>
</evidence>
<dbReference type="GO" id="GO:0016779">
    <property type="term" value="F:nucleotidyltransferase activity"/>
    <property type="evidence" value="ECO:0007669"/>
    <property type="project" value="UniProtKB-KW"/>
</dbReference>
<keyword evidence="8" id="KW-1015">Disulfide bond</keyword>
<reference evidence="11" key="1">
    <citation type="submission" date="2025-08" db="UniProtKB">
        <authorList>
            <consortium name="Ensembl"/>
        </authorList>
    </citation>
    <scope>IDENTIFICATION</scope>
</reference>
<evidence type="ECO:0000256" key="6">
    <source>
        <dbReference type="ARBA" id="ARBA00022857"/>
    </source>
</evidence>
<comment type="similarity">
    <text evidence="1 10">Belongs to the Arg-specific ADP-ribosyltransferase family.</text>
</comment>
<dbReference type="InterPro" id="IPR050999">
    <property type="entry name" value="ADP-ribosyltransferase_ARG"/>
</dbReference>
<evidence type="ECO:0000256" key="4">
    <source>
        <dbReference type="ARBA" id="ARBA00022695"/>
    </source>
</evidence>
<sequence>IFDRIILHLIFQHINTICRSVVRSFMWNVHRSEMQLGMYENSIDDMFSNCTEEMAKMVFNKYFTELKKKEYWANEETKIKKDDHILTKEELDAIRVYTEHKNGVYRIFNSAVRDGKEKYDNSFEFHMLYFLLVSAVQKLKKAGKRECHTTYRRYKSEVTFNLDKDKIRLGSFASSSLTPDQKDYGNKTCFEITTCYGAKIEEYSAYPAEKEVLIPPYEMFELIKGKDVEELKDCESKFVLKSVGIKSNLDCILVKNNLCSMLESTKVLVIHVV</sequence>
<keyword evidence="12" id="KW-1185">Reference proteome</keyword>
<keyword evidence="7 10" id="KW-0520">NAD</keyword>
<dbReference type="GeneTree" id="ENSGT01030000234601"/>
<protein>
    <recommendedName>
        <fullName evidence="10">NAD(P)(+)--arginine ADP-ribosyltransferase</fullName>
        <ecNumber evidence="10">2.4.2.31</ecNumber>
    </recommendedName>
    <alternativeName>
        <fullName evidence="10">Mono(ADP-ribosyl)transferase</fullName>
    </alternativeName>
</protein>
<dbReference type="STRING" id="48699.ENSPLAP00000014188"/>